<protein>
    <recommendedName>
        <fullName evidence="3">DUF1365 family protein</fullName>
    </recommendedName>
</protein>
<dbReference type="PANTHER" id="PTHR33973">
    <property type="entry name" value="OS07G0153300 PROTEIN"/>
    <property type="match status" value="1"/>
</dbReference>
<organism evidence="1 2">
    <name type="scientific">Tsukamurella tyrosinosolvens</name>
    <dbReference type="NCBI Taxonomy" id="57704"/>
    <lineage>
        <taxon>Bacteria</taxon>
        <taxon>Bacillati</taxon>
        <taxon>Actinomycetota</taxon>
        <taxon>Actinomycetes</taxon>
        <taxon>Mycobacteriales</taxon>
        <taxon>Tsukamurellaceae</taxon>
        <taxon>Tsukamurella</taxon>
    </lineage>
</organism>
<dbReference type="Proteomes" id="UP000182241">
    <property type="component" value="Unassembled WGS sequence"/>
</dbReference>
<evidence type="ECO:0008006" key="3">
    <source>
        <dbReference type="Google" id="ProtNLM"/>
    </source>
</evidence>
<sequence length="240" mass="26322">MYDTEIGHLRRSPVEHGFRYRSASWFIDVDTPPTVPVWLRPLVSFRVSDHLSPVADGADTLRGRVEETLRAHGAQVPGGTITALLNARCLGYVFDPLTVFWCHDAEGAVRAIVAEVHNTYGGRHAYVLGPSAQSGASVAKAFYVSPFNAVDGVYRLRMPEPDGELSIDVVLERPGRAPFTAEWRGARRVPTPARILLAQLRAPLVPLVAAARIRWHGIRLWASGLPLVPRPGSTDQKAHS</sequence>
<dbReference type="PANTHER" id="PTHR33973:SF4">
    <property type="entry name" value="OS07G0153300 PROTEIN"/>
    <property type="match status" value="1"/>
</dbReference>
<name>A0A1H5A7V9_TSUTY</name>
<keyword evidence="2" id="KW-1185">Reference proteome</keyword>
<proteinExistence type="predicted"/>
<dbReference type="RefSeq" id="WP_068741479.1">
    <property type="nucleotide sequence ID" value="NZ_CBDRGN010000006.1"/>
</dbReference>
<reference evidence="2" key="1">
    <citation type="submission" date="2016-10" db="EMBL/GenBank/DDBJ databases">
        <authorList>
            <person name="Varghese N."/>
            <person name="Submissions S."/>
        </authorList>
    </citation>
    <scope>NUCLEOTIDE SEQUENCE [LARGE SCALE GENOMIC DNA]</scope>
    <source>
        <strain evidence="2">DSM 44234</strain>
    </source>
</reference>
<dbReference type="AlphaFoldDB" id="A0A1H5A7V9"/>
<dbReference type="EMBL" id="FNSA01000003">
    <property type="protein sequence ID" value="SED37841.1"/>
    <property type="molecule type" value="Genomic_DNA"/>
</dbReference>
<accession>A0A1H5A7V9</accession>
<dbReference type="STRING" id="57704.SAMN04489793_4798"/>
<dbReference type="Pfam" id="PF07103">
    <property type="entry name" value="DUF1365"/>
    <property type="match status" value="1"/>
</dbReference>
<evidence type="ECO:0000313" key="1">
    <source>
        <dbReference type="EMBL" id="SED37841.1"/>
    </source>
</evidence>
<dbReference type="InterPro" id="IPR010775">
    <property type="entry name" value="DUF1365"/>
</dbReference>
<evidence type="ECO:0000313" key="2">
    <source>
        <dbReference type="Proteomes" id="UP000182241"/>
    </source>
</evidence>
<gene>
    <name evidence="1" type="ORF">SAMN04489793_4798</name>
</gene>